<comment type="caution">
    <text evidence="1">The sequence shown here is derived from an EMBL/GenBank/DDBJ whole genome shotgun (WGS) entry which is preliminary data.</text>
</comment>
<organism evidence="1 2">
    <name type="scientific">Trichonephila clavipes</name>
    <name type="common">Golden silk orbweaver</name>
    <name type="synonym">Nephila clavipes</name>
    <dbReference type="NCBI Taxonomy" id="2585209"/>
    <lineage>
        <taxon>Eukaryota</taxon>
        <taxon>Metazoa</taxon>
        <taxon>Ecdysozoa</taxon>
        <taxon>Arthropoda</taxon>
        <taxon>Chelicerata</taxon>
        <taxon>Arachnida</taxon>
        <taxon>Araneae</taxon>
        <taxon>Araneomorphae</taxon>
        <taxon>Entelegynae</taxon>
        <taxon>Araneoidea</taxon>
        <taxon>Nephilidae</taxon>
        <taxon>Trichonephila</taxon>
    </lineage>
</organism>
<dbReference type="Proteomes" id="UP000887159">
    <property type="component" value="Unassembled WGS sequence"/>
</dbReference>
<proteinExistence type="predicted"/>
<keyword evidence="2" id="KW-1185">Reference proteome</keyword>
<name>A0A8X6S9H7_TRICX</name>
<dbReference type="AlphaFoldDB" id="A0A8X6S9H7"/>
<protein>
    <submittedName>
        <fullName evidence="1">Uncharacterized protein</fullName>
    </submittedName>
</protein>
<gene>
    <name evidence="1" type="ORF">TNCV_5084751</name>
</gene>
<evidence type="ECO:0000313" key="1">
    <source>
        <dbReference type="EMBL" id="GFY07288.1"/>
    </source>
</evidence>
<dbReference type="EMBL" id="BMAU01021272">
    <property type="protein sequence ID" value="GFY07288.1"/>
    <property type="molecule type" value="Genomic_DNA"/>
</dbReference>
<reference evidence="1" key="1">
    <citation type="submission" date="2020-08" db="EMBL/GenBank/DDBJ databases">
        <title>Multicomponent nature underlies the extraordinary mechanical properties of spider dragline silk.</title>
        <authorList>
            <person name="Kono N."/>
            <person name="Nakamura H."/>
            <person name="Mori M."/>
            <person name="Yoshida Y."/>
            <person name="Ohtoshi R."/>
            <person name="Malay A.D."/>
            <person name="Moran D.A.P."/>
            <person name="Tomita M."/>
            <person name="Numata K."/>
            <person name="Arakawa K."/>
        </authorList>
    </citation>
    <scope>NUCLEOTIDE SEQUENCE</scope>
</reference>
<sequence length="165" mass="19153">MQTFRVLSQEKITPPSFLRCLFTSSSARKRVNSVDSTQPGLCECLWHIYRVASEEGVTNQQSSVVSLDERFAKIFVKRLSGMVHCILPKETAYSSVRPRGKTNAELILETNWMGLNLFLLRWLSLTTIYRRDSAVGQVICTHVHILRIMKFRQRKRWSKTNLTYL</sequence>
<evidence type="ECO:0000313" key="2">
    <source>
        <dbReference type="Proteomes" id="UP000887159"/>
    </source>
</evidence>
<accession>A0A8X6S9H7</accession>